<organism evidence="1 2">
    <name type="scientific">Comamonas aquatica DA1877</name>
    <dbReference type="NCBI Taxonomy" id="1457173"/>
    <lineage>
        <taxon>Bacteria</taxon>
        <taxon>Pseudomonadati</taxon>
        <taxon>Pseudomonadota</taxon>
        <taxon>Betaproteobacteria</taxon>
        <taxon>Burkholderiales</taxon>
        <taxon>Comamonadaceae</taxon>
        <taxon>Comamonas</taxon>
    </lineage>
</organism>
<dbReference type="EMBL" id="JBOK01000016">
    <property type="protein sequence ID" value="EXU79467.1"/>
    <property type="molecule type" value="Genomic_DNA"/>
</dbReference>
<sequence length="78" mass="8065">MSTNLYKRLKALLPDAPVLTGTVTVLHADGSADVAQDGGAGQLRVRNPLLQPSGARVYVQGGAITGPAPDLPYVLIEV</sequence>
<keyword evidence="2" id="KW-1185">Reference proteome</keyword>
<name>A0A014Q8F6_9BURK</name>
<dbReference type="Proteomes" id="UP000020766">
    <property type="component" value="Unassembled WGS sequence"/>
</dbReference>
<accession>A0A014Q8F6</accession>
<reference evidence="1 2" key="1">
    <citation type="submission" date="2014-01" db="EMBL/GenBank/DDBJ databases">
        <title>Interspecies Systems Biology Uncovers Metabolites Affecting C. elegans Gene Expression and Life History Traits.</title>
        <authorList>
            <person name="Watson E."/>
            <person name="Macneil L.T."/>
            <person name="Ritter A.D."/>
            <person name="Yilmaz L.S."/>
            <person name="Rosebrock A.P."/>
            <person name="Caudy A.A."/>
            <person name="Walhout A.J."/>
        </authorList>
    </citation>
    <scope>NUCLEOTIDE SEQUENCE [LARGE SCALE GENOMIC DNA]</scope>
    <source>
        <strain evidence="1 2">DA1877</strain>
    </source>
</reference>
<dbReference type="RefSeq" id="WP_043385154.1">
    <property type="nucleotide sequence ID" value="NZ_JBOK01000016.1"/>
</dbReference>
<dbReference type="AlphaFoldDB" id="A0A014Q8F6"/>
<protein>
    <submittedName>
        <fullName evidence="1">Uncharacterized protein</fullName>
    </submittedName>
</protein>
<evidence type="ECO:0000313" key="1">
    <source>
        <dbReference type="EMBL" id="EXU79467.1"/>
    </source>
</evidence>
<comment type="caution">
    <text evidence="1">The sequence shown here is derived from an EMBL/GenBank/DDBJ whole genome shotgun (WGS) entry which is preliminary data.</text>
</comment>
<evidence type="ECO:0000313" key="2">
    <source>
        <dbReference type="Proteomes" id="UP000020766"/>
    </source>
</evidence>
<proteinExistence type="predicted"/>
<gene>
    <name evidence="1" type="ORF">AX13_04985</name>
</gene>
<dbReference type="PATRIC" id="fig|1457173.3.peg.2677"/>